<keyword evidence="2" id="KW-0694">RNA-binding</keyword>
<dbReference type="GO" id="GO:0048024">
    <property type="term" value="P:regulation of mRNA splicing, via spliceosome"/>
    <property type="evidence" value="ECO:0007669"/>
    <property type="project" value="TreeGrafter"/>
</dbReference>
<accession>A0AAW2UKY9</accession>
<feature type="region of interest" description="Disordered" evidence="3">
    <location>
        <begin position="640"/>
        <end position="747"/>
    </location>
</feature>
<proteinExistence type="predicted"/>
<evidence type="ECO:0000256" key="2">
    <source>
        <dbReference type="ARBA" id="ARBA00022884"/>
    </source>
</evidence>
<reference evidence="6" key="1">
    <citation type="submission" date="2020-06" db="EMBL/GenBank/DDBJ databases">
        <authorList>
            <person name="Li T."/>
            <person name="Hu X."/>
            <person name="Zhang T."/>
            <person name="Song X."/>
            <person name="Zhang H."/>
            <person name="Dai N."/>
            <person name="Sheng W."/>
            <person name="Hou X."/>
            <person name="Wei L."/>
        </authorList>
    </citation>
    <scope>NUCLEOTIDE SEQUENCE</scope>
    <source>
        <strain evidence="6">G02</strain>
        <tissue evidence="6">Leaf</tissue>
    </source>
</reference>
<dbReference type="InterPro" id="IPR036612">
    <property type="entry name" value="KH_dom_type_1_sf"/>
</dbReference>
<dbReference type="AlphaFoldDB" id="A0AAW2UKY9"/>
<dbReference type="PANTHER" id="PTHR11208">
    <property type="entry name" value="RNA-BINDING PROTEIN RELATED"/>
    <property type="match status" value="1"/>
</dbReference>
<dbReference type="Gene3D" id="6.10.140.1790">
    <property type="match status" value="1"/>
</dbReference>
<comment type="caution">
    <text evidence="6">The sequence shown here is derived from an EMBL/GenBank/DDBJ whole genome shotgun (WGS) entry which is preliminary data.</text>
</comment>
<dbReference type="Gene3D" id="3.30.1370.10">
    <property type="entry name" value="K Homology domain, type 1"/>
    <property type="match status" value="1"/>
</dbReference>
<dbReference type="EMBL" id="JACGWJ010000005">
    <property type="protein sequence ID" value="KAL0417443.1"/>
    <property type="molecule type" value="Genomic_DNA"/>
</dbReference>
<dbReference type="Pfam" id="PF22675">
    <property type="entry name" value="KH-I_KHDC4-BBP"/>
    <property type="match status" value="1"/>
</dbReference>
<sequence length="892" mass="95815">MHVYSILLKFDRTHDLLFFHVALSKMGTEVEHASGNIQTNVTTSSSTVSTGQKSSMFAKKSGFVIPKNKLSGSLVPVFRGTKKGDADLVNEDATNQVQRKTKWGPDLTLDATVRKGRALAYQTRINQISQQLTLGTLELEDDEESLPTSEFQSGKRSDHQLSHEESELLDLERREIIGEILKLNPTYKAPADYKPLLKEAKVPIPDLHFLKQMNDATGSALNRPLDLVIEFMLSIILGQRISGLQFYWSSIWPRKRYSKRLEKETGAKIRVYGTKADTGGKVEVTPTDGKEIDNAYEDLYVHVSADTFEKVDAAVALIELLVTPVSVNPMSASTTSTAISDDNVNTHLSQSTPSSIIAPSLINQGTAQPFSGSLPPSQGQFPQYPQTWFPAGPTQTPTQPQSGLVTPANSSAPLLNNTIQVSSSPFNPSNMPSFFGSRPVIAASFSPILQNPSVVPPRSQLPHALQPPYMQQPSPLGQTGAPRNTPVSILQPATGQLSRTGLLHNVRPDISAMPQSAPPAAFSDKTFPSANESTRWLPSPGNTSASQGLTNIMPMTPPVVPSHGHNVVASQNMVVSGPSPLNIHSNILTGPSQSAGAVGIQQPRGGFSPLLPSAASESLSMRPPTANAIPGPVTLPFPVQSSASLSQPGIPNSFSGSAQNFDSIRPLSAAIPRPQQPSSSDFTFQPHRPPNAASQVAWQSGQPPHQNMRPPVQAGQAPLVPQSSLLRPGGHNLNPSPVQGFPRPQMSHQVNQPRVPIPTNFSGSPMPPRHPTLPGHSGVASATVPHMQPRNFVPHPINSTPGPFLHRPGSQMHILENHLPGAPCPQRFPTPHQHLGNHLGRPFSSSSGVQQIYDPFSPTAVSFNPQMGSNAARVHGESDPEYEDLMASVGVK</sequence>
<evidence type="ECO:0000259" key="5">
    <source>
        <dbReference type="Pfam" id="PF22675"/>
    </source>
</evidence>
<dbReference type="GO" id="GO:0003729">
    <property type="term" value="F:mRNA binding"/>
    <property type="evidence" value="ECO:0007669"/>
    <property type="project" value="TreeGrafter"/>
</dbReference>
<feature type="domain" description="Splicing factor 1 helix-hairpin" evidence="4">
    <location>
        <begin position="107"/>
        <end position="194"/>
    </location>
</feature>
<feature type="region of interest" description="Disordered" evidence="3">
    <location>
        <begin position="143"/>
        <end position="163"/>
    </location>
</feature>
<evidence type="ECO:0000256" key="3">
    <source>
        <dbReference type="SAM" id="MobiDB-lite"/>
    </source>
</evidence>
<dbReference type="GO" id="GO:0005634">
    <property type="term" value="C:nucleus"/>
    <property type="evidence" value="ECO:0007669"/>
    <property type="project" value="TreeGrafter"/>
</dbReference>
<dbReference type="InterPro" id="IPR032570">
    <property type="entry name" value="SF1-HH"/>
</dbReference>
<feature type="compositionally biased region" description="Basic and acidic residues" evidence="3">
    <location>
        <begin position="153"/>
        <end position="163"/>
    </location>
</feature>
<evidence type="ECO:0000256" key="1">
    <source>
        <dbReference type="ARBA" id="ARBA00022723"/>
    </source>
</evidence>
<feature type="domain" description="KHDC4/BBP-like KH-domain type I" evidence="5">
    <location>
        <begin position="253"/>
        <end position="322"/>
    </location>
</feature>
<evidence type="ECO:0000259" key="4">
    <source>
        <dbReference type="Pfam" id="PF16275"/>
    </source>
</evidence>
<dbReference type="SUPFAM" id="SSF54791">
    <property type="entry name" value="Eukaryotic type KH-domain (KH-domain type I)"/>
    <property type="match status" value="1"/>
</dbReference>
<evidence type="ECO:0000313" key="6">
    <source>
        <dbReference type="EMBL" id="KAL0417443.1"/>
    </source>
</evidence>
<gene>
    <name evidence="6" type="ORF">Sradi_1157800</name>
</gene>
<dbReference type="InterPro" id="IPR045071">
    <property type="entry name" value="BBP-like"/>
</dbReference>
<feature type="compositionally biased region" description="Polar residues" evidence="3">
    <location>
        <begin position="640"/>
        <end position="662"/>
    </location>
</feature>
<feature type="compositionally biased region" description="Polar residues" evidence="3">
    <location>
        <begin position="692"/>
        <end position="705"/>
    </location>
</feature>
<dbReference type="Pfam" id="PF16275">
    <property type="entry name" value="SF1-HH"/>
    <property type="match status" value="1"/>
</dbReference>
<protein>
    <submittedName>
        <fullName evidence="6">Splicing factor-like protein 1</fullName>
    </submittedName>
</protein>
<name>A0AAW2UKY9_SESRA</name>
<dbReference type="InterPro" id="IPR047086">
    <property type="entry name" value="SF1-HH_sf"/>
</dbReference>
<organism evidence="6">
    <name type="scientific">Sesamum radiatum</name>
    <name type="common">Black benniseed</name>
    <dbReference type="NCBI Taxonomy" id="300843"/>
    <lineage>
        <taxon>Eukaryota</taxon>
        <taxon>Viridiplantae</taxon>
        <taxon>Streptophyta</taxon>
        <taxon>Embryophyta</taxon>
        <taxon>Tracheophyta</taxon>
        <taxon>Spermatophyta</taxon>
        <taxon>Magnoliopsida</taxon>
        <taxon>eudicotyledons</taxon>
        <taxon>Gunneridae</taxon>
        <taxon>Pentapetalae</taxon>
        <taxon>asterids</taxon>
        <taxon>lamiids</taxon>
        <taxon>Lamiales</taxon>
        <taxon>Pedaliaceae</taxon>
        <taxon>Sesamum</taxon>
    </lineage>
</organism>
<reference evidence="6" key="2">
    <citation type="journal article" date="2024" name="Plant">
        <title>Genomic evolution and insights into agronomic trait innovations of Sesamum species.</title>
        <authorList>
            <person name="Miao H."/>
            <person name="Wang L."/>
            <person name="Qu L."/>
            <person name="Liu H."/>
            <person name="Sun Y."/>
            <person name="Le M."/>
            <person name="Wang Q."/>
            <person name="Wei S."/>
            <person name="Zheng Y."/>
            <person name="Lin W."/>
            <person name="Duan Y."/>
            <person name="Cao H."/>
            <person name="Xiong S."/>
            <person name="Wang X."/>
            <person name="Wei L."/>
            <person name="Li C."/>
            <person name="Ma Q."/>
            <person name="Ju M."/>
            <person name="Zhao R."/>
            <person name="Li G."/>
            <person name="Mu C."/>
            <person name="Tian Q."/>
            <person name="Mei H."/>
            <person name="Zhang T."/>
            <person name="Gao T."/>
            <person name="Zhang H."/>
        </authorList>
    </citation>
    <scope>NUCLEOTIDE SEQUENCE</scope>
    <source>
        <strain evidence="6">G02</strain>
    </source>
</reference>
<dbReference type="GO" id="GO:0046872">
    <property type="term" value="F:metal ion binding"/>
    <property type="evidence" value="ECO:0007669"/>
    <property type="project" value="UniProtKB-KW"/>
</dbReference>
<keyword evidence="1" id="KW-0479">Metal-binding</keyword>
<dbReference type="PANTHER" id="PTHR11208:SF98">
    <property type="entry name" value="RNA-BINDING KH DOMAIN-CONTAINING PROTEIN"/>
    <property type="match status" value="1"/>
</dbReference>
<dbReference type="InterPro" id="IPR055256">
    <property type="entry name" value="KH_1_KHDC4/BBP-like"/>
</dbReference>